<dbReference type="Proteomes" id="UP000319578">
    <property type="component" value="Unassembled WGS sequence"/>
</dbReference>
<name>A0A0K9YQ62_9BACL</name>
<evidence type="ECO:0000259" key="1">
    <source>
        <dbReference type="Pfam" id="PF13569"/>
    </source>
</evidence>
<gene>
    <name evidence="3" type="ORF">ADS79_18550</name>
    <name evidence="2" type="ORF">BRE01_06340</name>
</gene>
<feature type="domain" description="DUF4132" evidence="1">
    <location>
        <begin position="880"/>
        <end position="1064"/>
    </location>
</feature>
<dbReference type="EMBL" id="LGIQ01000009">
    <property type="protein sequence ID" value="KNB70849.1"/>
    <property type="molecule type" value="Genomic_DNA"/>
</dbReference>
<dbReference type="PATRIC" id="fig|54915.3.peg.2803"/>
<accession>A0A0K9YQ62</accession>
<dbReference type="EMBL" id="BJON01000002">
    <property type="protein sequence ID" value="GED66932.1"/>
    <property type="molecule type" value="Genomic_DNA"/>
</dbReference>
<dbReference type="RefSeq" id="WP_049739876.1">
    <property type="nucleotide sequence ID" value="NZ_BJON01000002.1"/>
</dbReference>
<dbReference type="STRING" id="54915.ADS79_18550"/>
<reference evidence="3" key="2">
    <citation type="submission" date="2015-07" db="EMBL/GenBank/DDBJ databases">
        <title>MeaNS - Measles Nucleotide Surveillance Program.</title>
        <authorList>
            <person name="Tran T."/>
            <person name="Druce J."/>
        </authorList>
    </citation>
    <scope>NUCLEOTIDE SEQUENCE</scope>
    <source>
        <strain evidence="3">DSM 9887</strain>
    </source>
</reference>
<proteinExistence type="predicted"/>
<evidence type="ECO:0000313" key="5">
    <source>
        <dbReference type="Proteomes" id="UP000319578"/>
    </source>
</evidence>
<protein>
    <recommendedName>
        <fullName evidence="1">DUF4132 domain-containing protein</fullName>
    </recommendedName>
</protein>
<evidence type="ECO:0000313" key="4">
    <source>
        <dbReference type="Proteomes" id="UP000036834"/>
    </source>
</evidence>
<reference evidence="4" key="1">
    <citation type="submission" date="2015-07" db="EMBL/GenBank/DDBJ databases">
        <title>Genome sequencing project for genomic taxonomy and phylogenomics of Bacillus-like bacteria.</title>
        <authorList>
            <person name="Liu B."/>
            <person name="Wang J."/>
            <person name="Zhu Y."/>
            <person name="Liu G."/>
            <person name="Chen Q."/>
            <person name="Chen Z."/>
            <person name="Lan J."/>
            <person name="Che J."/>
            <person name="Ge C."/>
            <person name="Shi H."/>
            <person name="Pan Z."/>
            <person name="Liu X."/>
        </authorList>
    </citation>
    <scope>NUCLEOTIDE SEQUENCE [LARGE SCALE GENOMIC DNA]</scope>
    <source>
        <strain evidence="4">DSM 9887</strain>
    </source>
</reference>
<evidence type="ECO:0000313" key="3">
    <source>
        <dbReference type="EMBL" id="KNB70849.1"/>
    </source>
</evidence>
<dbReference type="Proteomes" id="UP000036834">
    <property type="component" value="Unassembled WGS sequence"/>
</dbReference>
<dbReference type="InterPro" id="IPR025406">
    <property type="entry name" value="DUF4132"/>
</dbReference>
<sequence>MVLRKTVADPLTKRFVEEYMNIGHVNSQLHDQIADYVTGETDVRPPIEANQRFYGYSVMNHLDRLKKSGDEQAFFRAAELVYRASHRFYEKKDVMEKCFWDAIKLRKLNDTSKRRASKEEEAIEAMKKTATHFGHPIFSEFMVKAAEDYRASINRDYNSIFERANHLLLISYAYEVSPTLLEEAKVKLEPIYYHLVTGDEEAYINELWNLAKNITMLQINSSHSVTNEVLPPAFLKEKRAQVRETYFPDEIVNEGSVLNHKHKQRYIEMLLSLVYYRVHVAGGIEAFLAQPDKKDCELHSVLTILMELFPLDVLAQDVQLAELVQIDEPYLLLLQLRNHLSSAPVSWRELDELTVANIDKTRRAFELTTLPIIKGYLFKTMQAAGIDLSDQEHSLETIILDALRRMKGTTKLASFLQGTCTIEEVLGSSHLEDMQRVGQQMYLLNFLPIEHPFIQRLIQFLSTYVDKSSRKVGLSCFAHAFQDQLGSIVDLYRTAEDIDLQKLVVQILESKGSYYYYTQVNEENYVTLIKKCPEICLASFGQFETDVRVFVLETMLAQKESLPLELRNQAILLGMGDTSKKVSAIANAEFLLQKDKELYVHVYTTEKKAKVKELALDAIRGLEDSKVILQELLAKEKNSKFKTLLQAFVDSEESGPDASLSNLGNLVDKRKLVRIKWLPLELLPALCDMEGNELGREVMEYILTCSIEAQTAPNPRVLELKEHLSASSLANFTAEVLRTWLDNGAVAKEKWVMPLCIAFGDRRSVDIIGQMIKEWTDHSRGALASDGVRALSFSDDLAALRIIDHTKRTIKNKQVKSAAEEALQMAATNQNISTEELEDRLVTQLGFDASGKQVFDYGDRTFTVKVNNELELEVINDSTGKAVKNLPAPSAKDDQQKAEEARATFALLKKDLKNLVKIQSLRLEEFLSKARFWSTAAWKGLFVENVLMQKFAIGLVWGVYEEGRLVDTFRYMDDGTFNTVDEDEYELADDQFIGLIHPLELDADTLSGWRTQLEDYEITQPFDQLNREAFLPTEEELKAHAILRLPQDSYTPTTFAKTMEKFGWIKGIPQDAGFYYEFYKVYGDIVAELRISGASISYYDGMEDIQLEELAFYSAKDNQYRYHYYQPTERINLNEIPARVFSETVYDVTRAAGK</sequence>
<reference evidence="2 5" key="3">
    <citation type="submission" date="2019-06" db="EMBL/GenBank/DDBJ databases">
        <title>Whole genome shotgun sequence of Brevibacillus reuszeri NBRC 15719.</title>
        <authorList>
            <person name="Hosoyama A."/>
            <person name="Uohara A."/>
            <person name="Ohji S."/>
            <person name="Ichikawa N."/>
        </authorList>
    </citation>
    <scope>NUCLEOTIDE SEQUENCE [LARGE SCALE GENOMIC DNA]</scope>
    <source>
        <strain evidence="2 5">NBRC 15719</strain>
    </source>
</reference>
<organism evidence="3 4">
    <name type="scientific">Brevibacillus reuszeri</name>
    <dbReference type="NCBI Taxonomy" id="54915"/>
    <lineage>
        <taxon>Bacteria</taxon>
        <taxon>Bacillati</taxon>
        <taxon>Bacillota</taxon>
        <taxon>Bacilli</taxon>
        <taxon>Bacillales</taxon>
        <taxon>Paenibacillaceae</taxon>
        <taxon>Brevibacillus</taxon>
    </lineage>
</organism>
<comment type="caution">
    <text evidence="3">The sequence shown here is derived from an EMBL/GenBank/DDBJ whole genome shotgun (WGS) entry which is preliminary data.</text>
</comment>
<evidence type="ECO:0000313" key="2">
    <source>
        <dbReference type="EMBL" id="GED66932.1"/>
    </source>
</evidence>
<dbReference type="Pfam" id="PF13569">
    <property type="entry name" value="DUF4132"/>
    <property type="match status" value="1"/>
</dbReference>
<keyword evidence="5" id="KW-1185">Reference proteome</keyword>
<dbReference type="OrthoDB" id="4770574at2"/>
<dbReference type="AlphaFoldDB" id="A0A0K9YQ62"/>